<dbReference type="GO" id="GO:0005684">
    <property type="term" value="C:U2-type spliceosomal complex"/>
    <property type="evidence" value="ECO:0007669"/>
    <property type="project" value="TreeGrafter"/>
</dbReference>
<feature type="compositionally biased region" description="Basic and acidic residues" evidence="2">
    <location>
        <begin position="49"/>
        <end position="81"/>
    </location>
</feature>
<dbReference type="Proteomes" id="UP000019132">
    <property type="component" value="Unassembled WGS sequence"/>
</dbReference>
<feature type="region of interest" description="Disordered" evidence="2">
    <location>
        <begin position="109"/>
        <end position="327"/>
    </location>
</feature>
<feature type="compositionally biased region" description="Basic and acidic residues" evidence="2">
    <location>
        <begin position="482"/>
        <end position="497"/>
    </location>
</feature>
<protein>
    <recommendedName>
        <fullName evidence="5">BUD13 homolog</fullName>
    </recommendedName>
</protein>
<dbReference type="PANTHER" id="PTHR31809">
    <property type="entry name" value="BUD13 HOMOLOG"/>
    <property type="match status" value="1"/>
</dbReference>
<dbReference type="STRING" id="431595.K3WLA6"/>
<name>K3WLA6_GLOUD</name>
<feature type="compositionally biased region" description="Low complexity" evidence="2">
    <location>
        <begin position="248"/>
        <end position="259"/>
    </location>
</feature>
<dbReference type="InterPro" id="IPR051112">
    <property type="entry name" value="CWC26_splicing_factor"/>
</dbReference>
<dbReference type="PANTHER" id="PTHR31809:SF0">
    <property type="entry name" value="BUD13 HOMOLOG"/>
    <property type="match status" value="1"/>
</dbReference>
<feature type="compositionally biased region" description="Basic and acidic residues" evidence="2">
    <location>
        <begin position="560"/>
        <end position="571"/>
    </location>
</feature>
<dbReference type="eggNOG" id="KOG2654">
    <property type="taxonomic scope" value="Eukaryota"/>
</dbReference>
<feature type="region of interest" description="Disordered" evidence="2">
    <location>
        <begin position="560"/>
        <end position="610"/>
    </location>
</feature>
<dbReference type="GO" id="GO:0000398">
    <property type="term" value="P:mRNA splicing, via spliceosome"/>
    <property type="evidence" value="ECO:0007669"/>
    <property type="project" value="TreeGrafter"/>
</dbReference>
<dbReference type="VEuPathDB" id="FungiDB:PYU1_G005737"/>
<reference evidence="3" key="3">
    <citation type="submission" date="2015-02" db="UniProtKB">
        <authorList>
            <consortium name="EnsemblProtists"/>
        </authorList>
    </citation>
    <scope>IDENTIFICATION</scope>
    <source>
        <strain evidence="3">DAOM BR144</strain>
    </source>
</reference>
<organism evidence="3 4">
    <name type="scientific">Globisporangium ultimum (strain ATCC 200006 / CBS 805.95 / DAOM BR144)</name>
    <name type="common">Pythium ultimum</name>
    <dbReference type="NCBI Taxonomy" id="431595"/>
    <lineage>
        <taxon>Eukaryota</taxon>
        <taxon>Sar</taxon>
        <taxon>Stramenopiles</taxon>
        <taxon>Oomycota</taxon>
        <taxon>Peronosporomycetes</taxon>
        <taxon>Pythiales</taxon>
        <taxon>Pythiaceae</taxon>
        <taxon>Globisporangium</taxon>
    </lineage>
</organism>
<accession>K3WLA6</accession>
<evidence type="ECO:0000256" key="2">
    <source>
        <dbReference type="SAM" id="MobiDB-lite"/>
    </source>
</evidence>
<dbReference type="Pfam" id="PF09736">
    <property type="entry name" value="Bud13"/>
    <property type="match status" value="1"/>
</dbReference>
<dbReference type="OMA" id="FEAEFQF"/>
<feature type="region of interest" description="Disordered" evidence="2">
    <location>
        <begin position="629"/>
        <end position="668"/>
    </location>
</feature>
<evidence type="ECO:0000256" key="1">
    <source>
        <dbReference type="ARBA" id="ARBA00011069"/>
    </source>
</evidence>
<dbReference type="GO" id="GO:0070274">
    <property type="term" value="C:RES complex"/>
    <property type="evidence" value="ECO:0007669"/>
    <property type="project" value="TreeGrafter"/>
</dbReference>
<feature type="compositionally biased region" description="Basic and acidic residues" evidence="2">
    <location>
        <begin position="115"/>
        <end position="131"/>
    </location>
</feature>
<dbReference type="EnsemblProtists" id="PYU1_T005748">
    <property type="protein sequence ID" value="PYU1_T005748"/>
    <property type="gene ID" value="PYU1_G005737"/>
</dbReference>
<feature type="compositionally biased region" description="Basic and acidic residues" evidence="2">
    <location>
        <begin position="599"/>
        <end position="610"/>
    </location>
</feature>
<dbReference type="EMBL" id="GL376573">
    <property type="status" value="NOT_ANNOTATED_CDS"/>
    <property type="molecule type" value="Genomic_DNA"/>
</dbReference>
<feature type="compositionally biased region" description="Basic and acidic residues" evidence="2">
    <location>
        <begin position="278"/>
        <end position="303"/>
    </location>
</feature>
<feature type="compositionally biased region" description="Basic residues" evidence="2">
    <location>
        <begin position="637"/>
        <end position="649"/>
    </location>
</feature>
<dbReference type="InParanoid" id="K3WLA6"/>
<feature type="compositionally biased region" description="Basic and acidic residues" evidence="2">
    <location>
        <begin position="185"/>
        <end position="195"/>
    </location>
</feature>
<proteinExistence type="inferred from homology"/>
<evidence type="ECO:0008006" key="5">
    <source>
        <dbReference type="Google" id="ProtNLM"/>
    </source>
</evidence>
<feature type="region of interest" description="Disordered" evidence="2">
    <location>
        <begin position="424"/>
        <end position="514"/>
    </location>
</feature>
<keyword evidence="4" id="KW-1185">Reference proteome</keyword>
<feature type="compositionally biased region" description="Basic and acidic residues" evidence="2">
    <location>
        <begin position="440"/>
        <end position="449"/>
    </location>
</feature>
<dbReference type="InterPro" id="IPR018609">
    <property type="entry name" value="Bud13"/>
</dbReference>
<feature type="compositionally biased region" description="Low complexity" evidence="2">
    <location>
        <begin position="470"/>
        <end position="481"/>
    </location>
</feature>
<reference evidence="4" key="1">
    <citation type="journal article" date="2010" name="Genome Biol.">
        <title>Genome sequence of the necrotrophic plant pathogen Pythium ultimum reveals original pathogenicity mechanisms and effector repertoire.</title>
        <authorList>
            <person name="Levesque C.A."/>
            <person name="Brouwer H."/>
            <person name="Cano L."/>
            <person name="Hamilton J.P."/>
            <person name="Holt C."/>
            <person name="Huitema E."/>
            <person name="Raffaele S."/>
            <person name="Robideau G.P."/>
            <person name="Thines M."/>
            <person name="Win J."/>
            <person name="Zerillo M.M."/>
            <person name="Beakes G.W."/>
            <person name="Boore J.L."/>
            <person name="Busam D."/>
            <person name="Dumas B."/>
            <person name="Ferriera S."/>
            <person name="Fuerstenberg S.I."/>
            <person name="Gachon C.M."/>
            <person name="Gaulin E."/>
            <person name="Govers F."/>
            <person name="Grenville-Briggs L."/>
            <person name="Horner N."/>
            <person name="Hostetler J."/>
            <person name="Jiang R.H."/>
            <person name="Johnson J."/>
            <person name="Krajaejun T."/>
            <person name="Lin H."/>
            <person name="Meijer H.J."/>
            <person name="Moore B."/>
            <person name="Morris P."/>
            <person name="Phuntmart V."/>
            <person name="Puiu D."/>
            <person name="Shetty J."/>
            <person name="Stajich J.E."/>
            <person name="Tripathy S."/>
            <person name="Wawra S."/>
            <person name="van West P."/>
            <person name="Whitty B.R."/>
            <person name="Coutinho P.M."/>
            <person name="Henrissat B."/>
            <person name="Martin F."/>
            <person name="Thomas P.D."/>
            <person name="Tyler B.M."/>
            <person name="De Vries R.P."/>
            <person name="Kamoun S."/>
            <person name="Yandell M."/>
            <person name="Tisserat N."/>
            <person name="Buell C.R."/>
        </authorList>
    </citation>
    <scope>NUCLEOTIDE SEQUENCE</scope>
    <source>
        <strain evidence="4">DAOM:BR144</strain>
    </source>
</reference>
<comment type="similarity">
    <text evidence="1">Belongs to the CWC26 family.</text>
</comment>
<feature type="compositionally biased region" description="Basic and acidic residues" evidence="2">
    <location>
        <begin position="579"/>
        <end position="591"/>
    </location>
</feature>
<evidence type="ECO:0000313" key="3">
    <source>
        <dbReference type="EnsemblProtists" id="PYU1_T005748"/>
    </source>
</evidence>
<feature type="compositionally biased region" description="Basic and acidic residues" evidence="2">
    <location>
        <begin position="310"/>
        <end position="327"/>
    </location>
</feature>
<feature type="region of interest" description="Disordered" evidence="2">
    <location>
        <begin position="13"/>
        <end position="96"/>
    </location>
</feature>
<dbReference type="AlphaFoldDB" id="K3WLA6"/>
<feature type="compositionally biased region" description="Low complexity" evidence="2">
    <location>
        <begin position="35"/>
        <end position="46"/>
    </location>
</feature>
<dbReference type="GO" id="GO:0003723">
    <property type="term" value="F:RNA binding"/>
    <property type="evidence" value="ECO:0007669"/>
    <property type="project" value="TreeGrafter"/>
</dbReference>
<sequence>MASKLEYLQRYMSSSAGAADAAGEKKLRKKKKKTSASSASGGSSASRFRVIDADHEWEQDAPSKDAIEHKWEQDAADEERPVVVADGEIVDPTDLPVYVNAEDYLDELNAKQRGAAKDDDLSPPRKSRESESSQAKKSSDEAKPRSRKYSSDGSPPRKAPAAGRERRQTDHDDDDDASPPRRRRDQAPSRRKADSGSENDTSPPRRSQPVRRSRKSDDDDSNGDASPPRRKPASRQSEEHFSGKRRSTANAAASDSDASLVRRPAAVAARKSPSKTKTRGDDASPPRRRSVKSEKPEEQRKEAAQPPQPRRTDSLGRDIPDRLAERMTTRMHLRQEEEMSLLATDPGPQVLEVVGVADCIRDIGRRGRHAHGEDPDEIKKSVDISRTASSSLALAIKKQSETPSRRLTLPLSCKTIFWSSLRDATISSSESPARSGRQAPHQERTRSPDRYSPPRKHQKRETVKDYTPRAASSKSEASSSKQADKTKDRKDDAEPQKARAGLFTAKEFAEEHKRKLRQNDFLRTADASDMGANAETVYRDKRGRKLDMLNEMVRQQEILDGKREREAREEYEWGTGKVQKQEFKSQRELAEQMKQAPFARHEDDPELEQLRKERVRAFDPMNSKVFQEDDLFGGVKSSKKSKSKKKSSTKPKYAGPPAPPNRFGIQPGYRWDGVVRGTGWEEKLLLRQNKQSAASEEAYRYAVADM</sequence>
<evidence type="ECO:0000313" key="4">
    <source>
        <dbReference type="Proteomes" id="UP000019132"/>
    </source>
</evidence>
<dbReference type="HOGENOM" id="CLU_024195_3_1_1"/>
<reference evidence="4" key="2">
    <citation type="submission" date="2010-04" db="EMBL/GenBank/DDBJ databases">
        <authorList>
            <person name="Buell R."/>
            <person name="Hamilton J."/>
            <person name="Hostetler J."/>
        </authorList>
    </citation>
    <scope>NUCLEOTIDE SEQUENCE [LARGE SCALE GENOMIC DNA]</scope>
    <source>
        <strain evidence="4">DAOM:BR144</strain>
    </source>
</reference>